<evidence type="ECO:0000313" key="1">
    <source>
        <dbReference type="EMBL" id="MDN4120496.1"/>
    </source>
</evidence>
<organism evidence="1 2">
    <name type="scientific">Alcaligenes endophyticus</name>
    <dbReference type="NCBI Taxonomy" id="1929088"/>
    <lineage>
        <taxon>Bacteria</taxon>
        <taxon>Pseudomonadati</taxon>
        <taxon>Pseudomonadota</taxon>
        <taxon>Betaproteobacteria</taxon>
        <taxon>Burkholderiales</taxon>
        <taxon>Alcaligenaceae</taxon>
        <taxon>Alcaligenes</taxon>
    </lineage>
</organism>
<dbReference type="EMBL" id="JAJHNU010000001">
    <property type="protein sequence ID" value="MDN4120496.1"/>
    <property type="molecule type" value="Genomic_DNA"/>
</dbReference>
<proteinExistence type="predicted"/>
<keyword evidence="2" id="KW-1185">Reference proteome</keyword>
<gene>
    <name evidence="1" type="ORF">LMS43_04240</name>
</gene>
<dbReference type="Pfam" id="PF11390">
    <property type="entry name" value="FdsD"/>
    <property type="match status" value="1"/>
</dbReference>
<protein>
    <submittedName>
        <fullName evidence="1">Formate dehydrogenase subunit delta</fullName>
    </submittedName>
</protein>
<reference evidence="1" key="1">
    <citation type="submission" date="2021-11" db="EMBL/GenBank/DDBJ databases">
        <title>Draft genome sequence of Alcaligenes endophyticus type strain CCUG 75668T.</title>
        <authorList>
            <person name="Salva-Serra F."/>
            <person name="Duran R.E."/>
            <person name="Seeger M."/>
            <person name="Moore E.R.B."/>
            <person name="Jaen-Luchoro D."/>
        </authorList>
    </citation>
    <scope>NUCLEOTIDE SEQUENCE</scope>
    <source>
        <strain evidence="1">CCUG 75668</strain>
    </source>
</reference>
<accession>A0ABT8EGT4</accession>
<comment type="caution">
    <text evidence="1">The sequence shown here is derived from an EMBL/GenBank/DDBJ whole genome shotgun (WGS) entry which is preliminary data.</text>
</comment>
<dbReference type="Proteomes" id="UP001168613">
    <property type="component" value="Unassembled WGS sequence"/>
</dbReference>
<evidence type="ECO:0000313" key="2">
    <source>
        <dbReference type="Proteomes" id="UP001168613"/>
    </source>
</evidence>
<name>A0ABT8EGT4_9BURK</name>
<sequence length="82" mass="9352">MNIEPLIPMANRIGEFFETMRNREQGMQEIAHHIRSFWDPRMRSALLSFIELHPDGQGPEGCLSPIVLEAVQSHAAQLQPKT</sequence>
<dbReference type="InterPro" id="IPR021074">
    <property type="entry name" value="Formate_DH_dsu"/>
</dbReference>
<dbReference type="RefSeq" id="WP_266122196.1">
    <property type="nucleotide sequence ID" value="NZ_JAJHNU010000001.1"/>
</dbReference>